<dbReference type="GO" id="GO:0005789">
    <property type="term" value="C:endoplasmic reticulum membrane"/>
    <property type="evidence" value="ECO:0007669"/>
    <property type="project" value="TreeGrafter"/>
</dbReference>
<evidence type="ECO:0000256" key="5">
    <source>
        <dbReference type="ARBA" id="ARBA00023136"/>
    </source>
</evidence>
<feature type="transmembrane region" description="Helical" evidence="6">
    <location>
        <begin position="111"/>
        <end position="131"/>
    </location>
</feature>
<dbReference type="GO" id="GO:0036503">
    <property type="term" value="P:ERAD pathway"/>
    <property type="evidence" value="ECO:0007669"/>
    <property type="project" value="TreeGrafter"/>
</dbReference>
<sequence length="218" mass="25064">MNFEVDQNRIPALDHAKIPPSASTHQNIYLELHKGHDFQHFLISVLILSSLFLSPILIKYWKRKSYKSYQIANLLIISVFPPLFALSARFYRFIFWCPLQVSSLFITLFEYNLVILYYALYFGLDLVNICIDKLSTSLGYYSVSGIPFKSLPSNICSICGLIMACTNEETTSDASNAFHQVTTDTHNPICTLDCKHKFHSNCIRGWCLIGKRNICPYW</sequence>
<accession>A0A2T9YYF4</accession>
<dbReference type="InterPro" id="IPR013083">
    <property type="entry name" value="Znf_RING/FYVE/PHD"/>
</dbReference>
<protein>
    <recommendedName>
        <fullName evidence="9">RING-type domain-containing protein</fullName>
    </recommendedName>
</protein>
<comment type="subcellular location">
    <subcellularLocation>
        <location evidence="1">Membrane</location>
        <topology evidence="1">Multi-pass membrane protein</topology>
    </subcellularLocation>
</comment>
<evidence type="ECO:0000256" key="1">
    <source>
        <dbReference type="ARBA" id="ARBA00004141"/>
    </source>
</evidence>
<dbReference type="GO" id="GO:0000139">
    <property type="term" value="C:Golgi membrane"/>
    <property type="evidence" value="ECO:0007669"/>
    <property type="project" value="TreeGrafter"/>
</dbReference>
<evidence type="ECO:0000256" key="2">
    <source>
        <dbReference type="ARBA" id="ARBA00022692"/>
    </source>
</evidence>
<dbReference type="AlphaFoldDB" id="A0A2T9YYF4"/>
<organism evidence="7 8">
    <name type="scientific">Smittium simulii</name>
    <dbReference type="NCBI Taxonomy" id="133385"/>
    <lineage>
        <taxon>Eukaryota</taxon>
        <taxon>Fungi</taxon>
        <taxon>Fungi incertae sedis</taxon>
        <taxon>Zoopagomycota</taxon>
        <taxon>Kickxellomycotina</taxon>
        <taxon>Harpellomycetes</taxon>
        <taxon>Harpellales</taxon>
        <taxon>Legeriomycetaceae</taxon>
        <taxon>Smittium</taxon>
    </lineage>
</organism>
<dbReference type="SUPFAM" id="SSF57850">
    <property type="entry name" value="RING/U-box"/>
    <property type="match status" value="1"/>
</dbReference>
<dbReference type="Proteomes" id="UP000245383">
    <property type="component" value="Unassembled WGS sequence"/>
</dbReference>
<reference evidence="7 8" key="1">
    <citation type="journal article" date="2018" name="MBio">
        <title>Comparative Genomics Reveals the Core Gene Toolbox for the Fungus-Insect Symbiosis.</title>
        <authorList>
            <person name="Wang Y."/>
            <person name="Stata M."/>
            <person name="Wang W."/>
            <person name="Stajich J.E."/>
            <person name="White M.M."/>
            <person name="Moncalvo J.M."/>
        </authorList>
    </citation>
    <scope>NUCLEOTIDE SEQUENCE [LARGE SCALE GENOMIC DNA]</scope>
    <source>
        <strain evidence="7 8">SWE-8-4</strain>
    </source>
</reference>
<name>A0A2T9YYF4_9FUNG</name>
<dbReference type="GO" id="GO:0046872">
    <property type="term" value="F:metal ion binding"/>
    <property type="evidence" value="ECO:0007669"/>
    <property type="project" value="UniProtKB-KW"/>
</dbReference>
<feature type="transmembrane region" description="Helical" evidence="6">
    <location>
        <begin position="70"/>
        <end position="91"/>
    </location>
</feature>
<dbReference type="InterPro" id="IPR040176">
    <property type="entry name" value="RNF121/RNF175"/>
</dbReference>
<keyword evidence="3" id="KW-0479">Metal-binding</keyword>
<keyword evidence="2 6" id="KW-0812">Transmembrane</keyword>
<dbReference type="GO" id="GO:0061630">
    <property type="term" value="F:ubiquitin protein ligase activity"/>
    <property type="evidence" value="ECO:0007669"/>
    <property type="project" value="TreeGrafter"/>
</dbReference>
<gene>
    <name evidence="7" type="ORF">BB561_000587</name>
</gene>
<proteinExistence type="predicted"/>
<feature type="transmembrane region" description="Helical" evidence="6">
    <location>
        <begin position="38"/>
        <end position="58"/>
    </location>
</feature>
<dbReference type="EMBL" id="MBFR01000013">
    <property type="protein sequence ID" value="PVU97375.1"/>
    <property type="molecule type" value="Genomic_DNA"/>
</dbReference>
<dbReference type="PANTHER" id="PTHR13407">
    <property type="entry name" value="RNF121 PROTEIN"/>
    <property type="match status" value="1"/>
</dbReference>
<keyword evidence="4 6" id="KW-1133">Transmembrane helix</keyword>
<comment type="caution">
    <text evidence="7">The sequence shown here is derived from an EMBL/GenBank/DDBJ whole genome shotgun (WGS) entry which is preliminary data.</text>
</comment>
<evidence type="ECO:0000256" key="4">
    <source>
        <dbReference type="ARBA" id="ARBA00022989"/>
    </source>
</evidence>
<evidence type="ECO:0008006" key="9">
    <source>
        <dbReference type="Google" id="ProtNLM"/>
    </source>
</evidence>
<evidence type="ECO:0000313" key="7">
    <source>
        <dbReference type="EMBL" id="PVU97375.1"/>
    </source>
</evidence>
<dbReference type="OrthoDB" id="8062037at2759"/>
<dbReference type="Gene3D" id="3.30.40.10">
    <property type="entry name" value="Zinc/RING finger domain, C3HC4 (zinc finger)"/>
    <property type="match status" value="1"/>
</dbReference>
<keyword evidence="5 6" id="KW-0472">Membrane</keyword>
<evidence type="ECO:0000256" key="6">
    <source>
        <dbReference type="SAM" id="Phobius"/>
    </source>
</evidence>
<dbReference type="PANTHER" id="PTHR13407:SF0">
    <property type="entry name" value="FI05221P"/>
    <property type="match status" value="1"/>
</dbReference>
<evidence type="ECO:0000313" key="8">
    <source>
        <dbReference type="Proteomes" id="UP000245383"/>
    </source>
</evidence>
<evidence type="ECO:0000256" key="3">
    <source>
        <dbReference type="ARBA" id="ARBA00022723"/>
    </source>
</evidence>
<keyword evidence="8" id="KW-1185">Reference proteome</keyword>